<name>M5DN53_9GAMM</name>
<protein>
    <submittedName>
        <fullName evidence="1">Uncharacterized protein</fullName>
    </submittedName>
</protein>
<dbReference type="EMBL" id="HF680312">
    <property type="protein sequence ID" value="CCU71370.1"/>
    <property type="molecule type" value="Genomic_DNA"/>
</dbReference>
<dbReference type="Proteomes" id="UP000011866">
    <property type="component" value="Chromosome"/>
</dbReference>
<dbReference type="AlphaFoldDB" id="M5DN53"/>
<reference evidence="1 2" key="1">
    <citation type="journal article" date="2013" name="Genome Announc.">
        <title>Genome Sequence of Thalassolituus oleivorans MIL-1 (DSM 14913T).</title>
        <authorList>
            <person name="Golyshin P.N."/>
            <person name="Werner J."/>
            <person name="Chernikova T.N."/>
            <person name="Tran H."/>
            <person name="Ferrer M."/>
            <person name="Yakimov M.M."/>
            <person name="Teeling H."/>
            <person name="Golyshina O.V."/>
        </authorList>
    </citation>
    <scope>NUCLEOTIDE SEQUENCE [LARGE SCALE GENOMIC DNA]</scope>
    <source>
        <strain evidence="1 2">MIL-1</strain>
    </source>
</reference>
<keyword evidence="2" id="KW-1185">Reference proteome</keyword>
<evidence type="ECO:0000313" key="2">
    <source>
        <dbReference type="Proteomes" id="UP000011866"/>
    </source>
</evidence>
<sequence>MSLDADTYLNRKKSVHIIQMMNFYRQKDINSANSHNIDKQLLVFLNKNTIIASVGLCTLLSCASVSLPDQANIRGFNLWLDLKKLLPNADVNLLLKQ</sequence>
<accession>M5DN53</accession>
<dbReference type="KEGG" id="tol:TOL_0934"/>
<gene>
    <name evidence="1" type="ORF">TOL_0934</name>
</gene>
<evidence type="ECO:0000313" key="1">
    <source>
        <dbReference type="EMBL" id="CCU71370.1"/>
    </source>
</evidence>
<proteinExistence type="predicted"/>
<dbReference type="HOGENOM" id="CLU_2345711_0_0_6"/>
<organism evidence="1 2">
    <name type="scientific">Thalassolituus oleivorans MIL-1</name>
    <dbReference type="NCBI Taxonomy" id="1298593"/>
    <lineage>
        <taxon>Bacteria</taxon>
        <taxon>Pseudomonadati</taxon>
        <taxon>Pseudomonadota</taxon>
        <taxon>Gammaproteobacteria</taxon>
        <taxon>Oceanospirillales</taxon>
        <taxon>Oceanospirillaceae</taxon>
        <taxon>Thalassolituus</taxon>
    </lineage>
</organism>